<reference evidence="1 2" key="1">
    <citation type="journal article" date="2014" name="Am. J. Bot.">
        <title>Genome assembly and annotation for red clover (Trifolium pratense; Fabaceae).</title>
        <authorList>
            <person name="Istvanek J."/>
            <person name="Jaros M."/>
            <person name="Krenek A."/>
            <person name="Repkova J."/>
        </authorList>
    </citation>
    <scope>NUCLEOTIDE SEQUENCE [LARGE SCALE GENOMIC DNA]</scope>
    <source>
        <strain evidence="2">cv. Tatra</strain>
        <tissue evidence="1">Young leaves</tissue>
    </source>
</reference>
<organism evidence="1 2">
    <name type="scientific">Trifolium pratense</name>
    <name type="common">Red clover</name>
    <dbReference type="NCBI Taxonomy" id="57577"/>
    <lineage>
        <taxon>Eukaryota</taxon>
        <taxon>Viridiplantae</taxon>
        <taxon>Streptophyta</taxon>
        <taxon>Embryophyta</taxon>
        <taxon>Tracheophyta</taxon>
        <taxon>Spermatophyta</taxon>
        <taxon>Magnoliopsida</taxon>
        <taxon>eudicotyledons</taxon>
        <taxon>Gunneridae</taxon>
        <taxon>Pentapetalae</taxon>
        <taxon>rosids</taxon>
        <taxon>fabids</taxon>
        <taxon>Fabales</taxon>
        <taxon>Fabaceae</taxon>
        <taxon>Papilionoideae</taxon>
        <taxon>50 kb inversion clade</taxon>
        <taxon>NPAAA clade</taxon>
        <taxon>Hologalegina</taxon>
        <taxon>IRL clade</taxon>
        <taxon>Trifolieae</taxon>
        <taxon>Trifolium</taxon>
    </lineage>
</organism>
<protein>
    <submittedName>
        <fullName evidence="1">Uncharacterized protein</fullName>
    </submittedName>
</protein>
<dbReference type="Proteomes" id="UP000236291">
    <property type="component" value="Unassembled WGS sequence"/>
</dbReference>
<gene>
    <name evidence="1" type="ORF">L195_g032825</name>
</gene>
<dbReference type="AlphaFoldDB" id="A0A2K3LEB4"/>
<evidence type="ECO:0000313" key="2">
    <source>
        <dbReference type="Proteomes" id="UP000236291"/>
    </source>
</evidence>
<proteinExistence type="predicted"/>
<name>A0A2K3LEB4_TRIPR</name>
<accession>A0A2K3LEB4</accession>
<evidence type="ECO:0000313" key="1">
    <source>
        <dbReference type="EMBL" id="PNX76866.1"/>
    </source>
</evidence>
<comment type="caution">
    <text evidence="1">The sequence shown here is derived from an EMBL/GenBank/DDBJ whole genome shotgun (WGS) entry which is preliminary data.</text>
</comment>
<reference evidence="1 2" key="2">
    <citation type="journal article" date="2017" name="Front. Plant Sci.">
        <title>Gene Classification and Mining of Molecular Markers Useful in Red Clover (Trifolium pratense) Breeding.</title>
        <authorList>
            <person name="Istvanek J."/>
            <person name="Dluhosova J."/>
            <person name="Dluhos P."/>
            <person name="Patkova L."/>
            <person name="Nedelnik J."/>
            <person name="Repkova J."/>
        </authorList>
    </citation>
    <scope>NUCLEOTIDE SEQUENCE [LARGE SCALE GENOMIC DNA]</scope>
    <source>
        <strain evidence="2">cv. Tatra</strain>
        <tissue evidence="1">Young leaves</tissue>
    </source>
</reference>
<sequence length="100" mass="10879">MGSMLLTVGLGFTPPQHRMVGEVPMEGLKGGRSLCSEVIVAGWGKIISSIVVATGGRVKKFITSRAKSQFCTQKSQGFEKYMCRGFTFTVEVLELFLVSN</sequence>
<dbReference type="EMBL" id="ASHM01031400">
    <property type="protein sequence ID" value="PNX76866.1"/>
    <property type="molecule type" value="Genomic_DNA"/>
</dbReference>